<comment type="caution">
    <text evidence="1">The sequence shown here is derived from an EMBL/GenBank/DDBJ whole genome shotgun (WGS) entry which is preliminary data.</text>
</comment>
<name>A0A402AAM9_9CHLR</name>
<evidence type="ECO:0000313" key="1">
    <source>
        <dbReference type="EMBL" id="GCE16224.1"/>
    </source>
</evidence>
<protein>
    <submittedName>
        <fullName evidence="1">Uncharacterized protein</fullName>
    </submittedName>
</protein>
<dbReference type="EMBL" id="BIFS01000001">
    <property type="protein sequence ID" value="GCE16224.1"/>
    <property type="molecule type" value="Genomic_DNA"/>
</dbReference>
<organism evidence="1 2">
    <name type="scientific">Dictyobacter kobayashii</name>
    <dbReference type="NCBI Taxonomy" id="2014872"/>
    <lineage>
        <taxon>Bacteria</taxon>
        <taxon>Bacillati</taxon>
        <taxon>Chloroflexota</taxon>
        <taxon>Ktedonobacteria</taxon>
        <taxon>Ktedonobacterales</taxon>
        <taxon>Dictyobacteraceae</taxon>
        <taxon>Dictyobacter</taxon>
    </lineage>
</organism>
<keyword evidence="2" id="KW-1185">Reference proteome</keyword>
<evidence type="ECO:0000313" key="2">
    <source>
        <dbReference type="Proteomes" id="UP000287188"/>
    </source>
</evidence>
<dbReference type="Proteomes" id="UP000287188">
    <property type="component" value="Unassembled WGS sequence"/>
</dbReference>
<proteinExistence type="predicted"/>
<accession>A0A402AAM9</accession>
<dbReference type="AlphaFoldDB" id="A0A402AAM9"/>
<gene>
    <name evidence="1" type="ORF">KDK_00240</name>
</gene>
<reference evidence="2" key="1">
    <citation type="submission" date="2018-12" db="EMBL/GenBank/DDBJ databases">
        <title>Tengunoibacter tsumagoiensis gen. nov., sp. nov., Dictyobacter kobayashii sp. nov., D. alpinus sp. nov., and D. joshuensis sp. nov. and description of Dictyobacteraceae fam. nov. within the order Ktedonobacterales isolated from Tengu-no-mugimeshi.</title>
        <authorList>
            <person name="Wang C.M."/>
            <person name="Zheng Y."/>
            <person name="Sakai Y."/>
            <person name="Toyoda A."/>
            <person name="Minakuchi Y."/>
            <person name="Abe K."/>
            <person name="Yokota A."/>
            <person name="Yabe S."/>
        </authorList>
    </citation>
    <scope>NUCLEOTIDE SEQUENCE [LARGE SCALE GENOMIC DNA]</scope>
    <source>
        <strain evidence="2">Uno11</strain>
    </source>
</reference>
<sequence>MVEIEGDRGRVARKVKLKGVARAEEGCEKRWCGAFSKGCVFTMCWMGKNGRERRFKKGRLLSRWQGVSMPMYTRADLELADLRNKLQRIRFLNAGEQTPAKYGARLRCSERRQRHADYRTPVGTTLVALSAASDGAETLARSVCRSFMR</sequence>